<proteinExistence type="predicted"/>
<dbReference type="AlphaFoldDB" id="A0AAD6V5L4"/>
<name>A0AAD6V5L4_9AGAR</name>
<comment type="caution">
    <text evidence="1">The sequence shown here is derived from an EMBL/GenBank/DDBJ whole genome shotgun (WGS) entry which is preliminary data.</text>
</comment>
<keyword evidence="2" id="KW-1185">Reference proteome</keyword>
<dbReference type="Proteomes" id="UP001219525">
    <property type="component" value="Unassembled WGS sequence"/>
</dbReference>
<protein>
    <submittedName>
        <fullName evidence="1">Uncharacterized protein</fullName>
    </submittedName>
</protein>
<accession>A0AAD6V5L4</accession>
<dbReference type="EMBL" id="JARJCW010000059">
    <property type="protein sequence ID" value="KAJ7201420.1"/>
    <property type="molecule type" value="Genomic_DNA"/>
</dbReference>
<sequence length="251" mass="28198">MSSYCVQYVATCSTRILARAFVYIAAWESARCLSSLPITYTPTASPLRYGHYAACCRRYEGAPDSLFASSLSAQWAAYTRPTLRCPAQGHLFPLAEVDPRWWRWGMSVLCRRRALRVRASRGDSAACSHVGALSRRRAMPRGICVHLKLTLENAAKCYQLDTLARGDDHAYTARCCGWLRTSCTLAYWRPRGAATRRTRCGGRSLSCYIFDIRAMLASMRDQTPMLVMLAWPEPPLLEAMLASTESAPLWH</sequence>
<evidence type="ECO:0000313" key="2">
    <source>
        <dbReference type="Proteomes" id="UP001219525"/>
    </source>
</evidence>
<gene>
    <name evidence="1" type="ORF">GGX14DRAFT_571548</name>
</gene>
<organism evidence="1 2">
    <name type="scientific">Mycena pura</name>
    <dbReference type="NCBI Taxonomy" id="153505"/>
    <lineage>
        <taxon>Eukaryota</taxon>
        <taxon>Fungi</taxon>
        <taxon>Dikarya</taxon>
        <taxon>Basidiomycota</taxon>
        <taxon>Agaricomycotina</taxon>
        <taxon>Agaricomycetes</taxon>
        <taxon>Agaricomycetidae</taxon>
        <taxon>Agaricales</taxon>
        <taxon>Marasmiineae</taxon>
        <taxon>Mycenaceae</taxon>
        <taxon>Mycena</taxon>
    </lineage>
</organism>
<evidence type="ECO:0000313" key="1">
    <source>
        <dbReference type="EMBL" id="KAJ7201420.1"/>
    </source>
</evidence>
<reference evidence="1" key="1">
    <citation type="submission" date="2023-03" db="EMBL/GenBank/DDBJ databases">
        <title>Massive genome expansion in bonnet fungi (Mycena s.s.) driven by repeated elements and novel gene families across ecological guilds.</title>
        <authorList>
            <consortium name="Lawrence Berkeley National Laboratory"/>
            <person name="Harder C.B."/>
            <person name="Miyauchi S."/>
            <person name="Viragh M."/>
            <person name="Kuo A."/>
            <person name="Thoen E."/>
            <person name="Andreopoulos B."/>
            <person name="Lu D."/>
            <person name="Skrede I."/>
            <person name="Drula E."/>
            <person name="Henrissat B."/>
            <person name="Morin E."/>
            <person name="Kohler A."/>
            <person name="Barry K."/>
            <person name="LaButti K."/>
            <person name="Morin E."/>
            <person name="Salamov A."/>
            <person name="Lipzen A."/>
            <person name="Mereny Z."/>
            <person name="Hegedus B."/>
            <person name="Baldrian P."/>
            <person name="Stursova M."/>
            <person name="Weitz H."/>
            <person name="Taylor A."/>
            <person name="Grigoriev I.V."/>
            <person name="Nagy L.G."/>
            <person name="Martin F."/>
            <person name="Kauserud H."/>
        </authorList>
    </citation>
    <scope>NUCLEOTIDE SEQUENCE</scope>
    <source>
        <strain evidence="1">9144</strain>
    </source>
</reference>